<name>R7U281_CAPTE</name>
<dbReference type="EnsemblMetazoa" id="CapteT227465">
    <property type="protein sequence ID" value="CapteP227465"/>
    <property type="gene ID" value="CapteG227465"/>
</dbReference>
<feature type="region of interest" description="Disordered" evidence="1">
    <location>
        <begin position="62"/>
        <end position="92"/>
    </location>
</feature>
<dbReference type="Proteomes" id="UP000014760">
    <property type="component" value="Unassembled WGS sequence"/>
</dbReference>
<reference evidence="4" key="1">
    <citation type="submission" date="2012-12" db="EMBL/GenBank/DDBJ databases">
        <authorList>
            <person name="Hellsten U."/>
            <person name="Grimwood J."/>
            <person name="Chapman J.A."/>
            <person name="Shapiro H."/>
            <person name="Aerts A."/>
            <person name="Otillar R.P."/>
            <person name="Terry A.Y."/>
            <person name="Boore J.L."/>
            <person name="Simakov O."/>
            <person name="Marletaz F."/>
            <person name="Cho S.-J."/>
            <person name="Edsinger-Gonzales E."/>
            <person name="Havlak P."/>
            <person name="Kuo D.-H."/>
            <person name="Larsson T."/>
            <person name="Lv J."/>
            <person name="Arendt D."/>
            <person name="Savage R."/>
            <person name="Osoegawa K."/>
            <person name="de Jong P."/>
            <person name="Lindberg D.R."/>
            <person name="Seaver E.C."/>
            <person name="Weisblat D.A."/>
            <person name="Putnam N.H."/>
            <person name="Grigoriev I.V."/>
            <person name="Rokhsar D.S."/>
        </authorList>
    </citation>
    <scope>NUCLEOTIDE SEQUENCE</scope>
    <source>
        <strain evidence="4">I ESC-2004</strain>
    </source>
</reference>
<evidence type="ECO:0000313" key="3">
    <source>
        <dbReference type="EnsemblMetazoa" id="CapteP227465"/>
    </source>
</evidence>
<feature type="region of interest" description="Disordered" evidence="1">
    <location>
        <begin position="188"/>
        <end position="257"/>
    </location>
</feature>
<feature type="compositionally biased region" description="Basic and acidic residues" evidence="1">
    <location>
        <begin position="243"/>
        <end position="257"/>
    </location>
</feature>
<gene>
    <name evidence="2" type="ORF">CAPTEDRAFT_227465</name>
</gene>
<feature type="region of interest" description="Disordered" evidence="1">
    <location>
        <begin position="1"/>
        <end position="25"/>
    </location>
</feature>
<proteinExistence type="predicted"/>
<keyword evidence="4" id="KW-1185">Reference proteome</keyword>
<dbReference type="EMBL" id="AMQN01009837">
    <property type="status" value="NOT_ANNOTATED_CDS"/>
    <property type="molecule type" value="Genomic_DNA"/>
</dbReference>
<feature type="compositionally biased region" description="Polar residues" evidence="1">
    <location>
        <begin position="498"/>
        <end position="508"/>
    </location>
</feature>
<reference evidence="3" key="3">
    <citation type="submission" date="2015-06" db="UniProtKB">
        <authorList>
            <consortium name="EnsemblMetazoa"/>
        </authorList>
    </citation>
    <scope>IDENTIFICATION</scope>
</reference>
<dbReference type="AlphaFoldDB" id="R7U281"/>
<protein>
    <submittedName>
        <fullName evidence="2 3">Uncharacterized protein</fullName>
    </submittedName>
</protein>
<evidence type="ECO:0000313" key="4">
    <source>
        <dbReference type="Proteomes" id="UP000014760"/>
    </source>
</evidence>
<feature type="region of interest" description="Disordered" evidence="1">
    <location>
        <begin position="271"/>
        <end position="295"/>
    </location>
</feature>
<dbReference type="OMA" id="NDQKRDG"/>
<evidence type="ECO:0000313" key="2">
    <source>
        <dbReference type="EMBL" id="ELT99992.1"/>
    </source>
</evidence>
<dbReference type="HOGENOM" id="CLU_536648_0_0_1"/>
<accession>R7U281</accession>
<reference evidence="2 4" key="2">
    <citation type="journal article" date="2013" name="Nature">
        <title>Insights into bilaterian evolution from three spiralian genomes.</title>
        <authorList>
            <person name="Simakov O."/>
            <person name="Marletaz F."/>
            <person name="Cho S.J."/>
            <person name="Edsinger-Gonzales E."/>
            <person name="Havlak P."/>
            <person name="Hellsten U."/>
            <person name="Kuo D.H."/>
            <person name="Larsson T."/>
            <person name="Lv J."/>
            <person name="Arendt D."/>
            <person name="Savage R."/>
            <person name="Osoegawa K."/>
            <person name="de Jong P."/>
            <person name="Grimwood J."/>
            <person name="Chapman J.A."/>
            <person name="Shapiro H."/>
            <person name="Aerts A."/>
            <person name="Otillar R.P."/>
            <person name="Terry A.Y."/>
            <person name="Boore J.L."/>
            <person name="Grigoriev I.V."/>
            <person name="Lindberg D.R."/>
            <person name="Seaver E.C."/>
            <person name="Weisblat D.A."/>
            <person name="Putnam N.H."/>
            <person name="Rokhsar D.S."/>
        </authorList>
    </citation>
    <scope>NUCLEOTIDE SEQUENCE</scope>
    <source>
        <strain evidence="2 4">I ESC-2004</strain>
    </source>
</reference>
<feature type="compositionally biased region" description="Basic and acidic residues" evidence="1">
    <location>
        <begin position="1"/>
        <end position="23"/>
    </location>
</feature>
<sequence>MDHIQERSENGDAKNNADTDKGDIAVNVDESVSIVGDIDKVEREKAEDERDTQDLISRIQQLNLDDNDSPVEIETVHSPEDACVEEADSVRSEHKVIVSNTSLEKREFPKDEDIVCSPATTNNGHIDTNPDEENSIDTPLTPSLPTKPKPEPKDRKLLKRARISEKDFVVDSALVKEVAKEILELNETIVPEKQEMPQKGVKPPPKDPRSRAESCLQRARRIYGRGYRPRGLTTKPANLHPKRPNEPPTRDGRKQQKQYFQEELHRLQSRLQRESSKIKAPVKKPFTPNTHNSLRPYYNTQTASYLIELPEGVSRGAPYSFRPTAMGLTDPWDDYNMDMSLLPPISRRAAAAKNKPNATKKKKKGSKERPCGGSTHLPGFPSVPVPPGELTKKSLFYSDVPLLRKELKRLYSDGADQKVDVEFNRTVNDFFRMGLHRMNDYHPTNRPHMRACYFAYFQNNKGAKKAVYKCVKQVEKEEEAEEAGQTEDKGQTEGKGQAGQTGKTEVTA</sequence>
<dbReference type="OrthoDB" id="5975019at2759"/>
<feature type="region of interest" description="Disordered" evidence="1">
    <location>
        <begin position="349"/>
        <end position="384"/>
    </location>
</feature>
<evidence type="ECO:0000256" key="1">
    <source>
        <dbReference type="SAM" id="MobiDB-lite"/>
    </source>
</evidence>
<organism evidence="2">
    <name type="scientific">Capitella teleta</name>
    <name type="common">Polychaete worm</name>
    <dbReference type="NCBI Taxonomy" id="283909"/>
    <lineage>
        <taxon>Eukaryota</taxon>
        <taxon>Metazoa</taxon>
        <taxon>Spiralia</taxon>
        <taxon>Lophotrochozoa</taxon>
        <taxon>Annelida</taxon>
        <taxon>Polychaeta</taxon>
        <taxon>Sedentaria</taxon>
        <taxon>Scolecida</taxon>
        <taxon>Capitellidae</taxon>
        <taxon>Capitella</taxon>
    </lineage>
</organism>
<feature type="region of interest" description="Disordered" evidence="1">
    <location>
        <begin position="477"/>
        <end position="508"/>
    </location>
</feature>
<feature type="region of interest" description="Disordered" evidence="1">
    <location>
        <begin position="109"/>
        <end position="158"/>
    </location>
</feature>
<dbReference type="EMBL" id="KB306314">
    <property type="protein sequence ID" value="ELT99992.1"/>
    <property type="molecule type" value="Genomic_DNA"/>
</dbReference>